<organism evidence="1">
    <name type="scientific">Deinococcus sp. VB142</name>
    <dbReference type="NCBI Taxonomy" id="3112952"/>
    <lineage>
        <taxon>Bacteria</taxon>
        <taxon>Thermotogati</taxon>
        <taxon>Deinococcota</taxon>
        <taxon>Deinococci</taxon>
        <taxon>Deinococcales</taxon>
        <taxon>Deinococcaceae</taxon>
        <taxon>Deinococcus</taxon>
    </lineage>
</organism>
<accession>A0AAU6Q501</accession>
<dbReference type="EMBL" id="CP149782">
    <property type="protein sequence ID" value="WYF45246.1"/>
    <property type="molecule type" value="Genomic_DNA"/>
</dbReference>
<dbReference type="AlphaFoldDB" id="A0AAU6Q501"/>
<gene>
    <name evidence="1" type="ORF">WDJ50_03730</name>
</gene>
<proteinExistence type="predicted"/>
<name>A0AAU6Q501_9DEIO</name>
<dbReference type="RefSeq" id="WP_339096443.1">
    <property type="nucleotide sequence ID" value="NZ_CP149782.1"/>
</dbReference>
<reference evidence="1" key="1">
    <citation type="submission" date="2024-03" db="EMBL/GenBank/DDBJ databases">
        <title>Deinococcus weizhi sp. nov., isolated from human skin.</title>
        <authorList>
            <person name="Wei Z."/>
            <person name="Tian F."/>
            <person name="Yang C."/>
            <person name="Xin L.T."/>
            <person name="Wen Z.J."/>
            <person name="Lan K.C."/>
            <person name="Yu L."/>
            <person name="Zhe W."/>
            <person name="Dan F.D."/>
            <person name="Jun W."/>
            <person name="Rui Z."/>
            <person name="Yong X.J."/>
            <person name="Ting Y."/>
            <person name="Wei X."/>
            <person name="Xu Z.G."/>
            <person name="Xin Z."/>
            <person name="Dong F.G."/>
            <person name="Ni X.M."/>
            <person name="Zheng M.G."/>
            <person name="Chun Y."/>
            <person name="Qian W.X."/>
        </authorList>
    </citation>
    <scope>NUCLEOTIDE SEQUENCE</scope>
    <source>
        <strain evidence="1">VB142</strain>
    </source>
</reference>
<protein>
    <submittedName>
        <fullName evidence="1">Uncharacterized protein</fullName>
    </submittedName>
</protein>
<evidence type="ECO:0000313" key="1">
    <source>
        <dbReference type="EMBL" id="WYF45246.1"/>
    </source>
</evidence>
<sequence>MKFEIPGLTSGPTDQDVERLERSRLVVRPPSEELDETARAQALGLTVEQWRAFKDSLQKLRQG</sequence>